<dbReference type="EMBL" id="CAJVRM010000538">
    <property type="protein sequence ID" value="CAG8981900.1"/>
    <property type="molecule type" value="Genomic_DNA"/>
</dbReference>
<dbReference type="EMBL" id="CAJVRM010000698">
    <property type="protein sequence ID" value="CAG8982939.1"/>
    <property type="molecule type" value="Genomic_DNA"/>
</dbReference>
<sequence>MRLFNTSTRVVLLTSILSANASPLRVVQNSGLEVRSGTDFHDSFVKLPVTGNPERRHSGIGKGNAFPARSTKLVKDDEPPLIVGRSFEKEVDKRTSSVLEERKDGAKLKAPPYNPPIEFKKRENNLEPDQASVFERVKRVLKAPPPGEPIEVKRRSNTLKDQLLAKRKNQGQSLKAPPPDQTITIKRGSDIPGFGDIPDGTNPGGAHKRAPQLKGPELPNLIDDIPDGTNPGGLTKRVSP</sequence>
<dbReference type="AlphaFoldDB" id="A0A9N9LXJ6"/>
<evidence type="ECO:0000313" key="4">
    <source>
        <dbReference type="EMBL" id="CAG8981900.1"/>
    </source>
</evidence>
<proteinExistence type="predicted"/>
<dbReference type="Proteomes" id="UP000701801">
    <property type="component" value="Unassembled WGS sequence"/>
</dbReference>
<protein>
    <submittedName>
        <fullName evidence="5">Uncharacterized protein</fullName>
    </submittedName>
</protein>
<keyword evidence="2" id="KW-0732">Signal</keyword>
<dbReference type="OrthoDB" id="3576329at2759"/>
<keyword evidence="6" id="KW-1185">Reference proteome</keyword>
<evidence type="ECO:0000313" key="6">
    <source>
        <dbReference type="Proteomes" id="UP000701801"/>
    </source>
</evidence>
<gene>
    <name evidence="3" type="ORF">HYALB_00007395</name>
    <name evidence="4" type="ORF">HYALB_00013860</name>
    <name evidence="5" type="ORF">HYALB_00014096</name>
</gene>
<evidence type="ECO:0000256" key="1">
    <source>
        <dbReference type="SAM" id="MobiDB-lite"/>
    </source>
</evidence>
<name>A0A9N9LXJ6_9HELO</name>
<evidence type="ECO:0000313" key="5">
    <source>
        <dbReference type="EMBL" id="CAG8982939.1"/>
    </source>
</evidence>
<accession>A0A9N9LXJ6</accession>
<feature type="chain" id="PRO_5040652756" evidence="2">
    <location>
        <begin position="22"/>
        <end position="240"/>
    </location>
</feature>
<feature type="region of interest" description="Disordered" evidence="1">
    <location>
        <begin position="165"/>
        <end position="240"/>
    </location>
</feature>
<evidence type="ECO:0000313" key="3">
    <source>
        <dbReference type="EMBL" id="CAG8980157.1"/>
    </source>
</evidence>
<evidence type="ECO:0000256" key="2">
    <source>
        <dbReference type="SAM" id="SignalP"/>
    </source>
</evidence>
<comment type="caution">
    <text evidence="5">The sequence shown here is derived from an EMBL/GenBank/DDBJ whole genome shotgun (WGS) entry which is preliminary data.</text>
</comment>
<organism evidence="5 6">
    <name type="scientific">Hymenoscyphus albidus</name>
    <dbReference type="NCBI Taxonomy" id="595503"/>
    <lineage>
        <taxon>Eukaryota</taxon>
        <taxon>Fungi</taxon>
        <taxon>Dikarya</taxon>
        <taxon>Ascomycota</taxon>
        <taxon>Pezizomycotina</taxon>
        <taxon>Leotiomycetes</taxon>
        <taxon>Helotiales</taxon>
        <taxon>Helotiaceae</taxon>
        <taxon>Hymenoscyphus</taxon>
    </lineage>
</organism>
<feature type="signal peptide" evidence="2">
    <location>
        <begin position="1"/>
        <end position="21"/>
    </location>
</feature>
<dbReference type="EMBL" id="CAJVRM010000363">
    <property type="protein sequence ID" value="CAG8980157.1"/>
    <property type="molecule type" value="Genomic_DNA"/>
</dbReference>
<reference evidence="5" key="1">
    <citation type="submission" date="2021-07" db="EMBL/GenBank/DDBJ databases">
        <authorList>
            <person name="Durling M."/>
        </authorList>
    </citation>
    <scope>NUCLEOTIDE SEQUENCE</scope>
</reference>